<dbReference type="GeneTree" id="ENSGT00390000012235"/>
<dbReference type="Pfam" id="PF06911">
    <property type="entry name" value="Senescence"/>
    <property type="match status" value="1"/>
</dbReference>
<gene>
    <name evidence="3" type="primary">LOC101169630</name>
</gene>
<dbReference type="InterPro" id="IPR007330">
    <property type="entry name" value="MIT_dom"/>
</dbReference>
<dbReference type="HOGENOM" id="CLU_019310_0_0_1"/>
<dbReference type="OrthoDB" id="20821at2759"/>
<proteinExistence type="predicted"/>
<dbReference type="SMART" id="SM00745">
    <property type="entry name" value="MIT"/>
    <property type="match status" value="1"/>
</dbReference>
<feature type="region of interest" description="Disordered" evidence="1">
    <location>
        <begin position="585"/>
        <end position="636"/>
    </location>
</feature>
<dbReference type="Proteomes" id="UP000001038">
    <property type="component" value="Chromosome 14"/>
</dbReference>
<dbReference type="InParanoid" id="H2LFV9"/>
<dbReference type="RefSeq" id="XP_020564444.1">
    <property type="nucleotide sequence ID" value="XM_020708785.2"/>
</dbReference>
<accession>H2LFV9</accession>
<dbReference type="GO" id="GO:0030514">
    <property type="term" value="P:negative regulation of BMP signaling pathway"/>
    <property type="evidence" value="ECO:0000318"/>
    <property type="project" value="GO_Central"/>
</dbReference>
<dbReference type="PANTHER" id="PTHR21068:SF43">
    <property type="entry name" value="SPARTIN"/>
    <property type="match status" value="1"/>
</dbReference>
<dbReference type="KEGG" id="ola:101169630"/>
<dbReference type="PANTHER" id="PTHR21068">
    <property type="entry name" value="SPARTIN"/>
    <property type="match status" value="1"/>
</dbReference>
<dbReference type="Ensembl" id="ENSORLT00000004851.2">
    <property type="protein sequence ID" value="ENSORLP00000004850.2"/>
    <property type="gene ID" value="ENSORLG00000003884.2"/>
</dbReference>
<keyword evidence="4" id="KW-1185">Reference proteome</keyword>
<dbReference type="eggNOG" id="KOG2709">
    <property type="taxonomic scope" value="Eukaryota"/>
</dbReference>
<dbReference type="InterPro" id="IPR009686">
    <property type="entry name" value="Senescence/spartin_C"/>
</dbReference>
<evidence type="ECO:0000259" key="2">
    <source>
        <dbReference type="SMART" id="SM00745"/>
    </source>
</evidence>
<name>H2LFV9_ORYLA</name>
<dbReference type="GO" id="GO:0051301">
    <property type="term" value="P:cell division"/>
    <property type="evidence" value="ECO:0000318"/>
    <property type="project" value="GO_Central"/>
</dbReference>
<dbReference type="Bgee" id="ENSORLG00000003884">
    <property type="expression patterns" value="Expressed in animal zygote and 10 other cell types or tissues"/>
</dbReference>
<feature type="region of interest" description="Disordered" evidence="1">
    <location>
        <begin position="160"/>
        <end position="207"/>
    </location>
</feature>
<reference evidence="3" key="3">
    <citation type="submission" date="2025-09" db="UniProtKB">
        <authorList>
            <consortium name="Ensembl"/>
        </authorList>
    </citation>
    <scope>IDENTIFICATION</scope>
    <source>
        <strain evidence="3">Hd-rR</strain>
    </source>
</reference>
<organism evidence="3 4">
    <name type="scientific">Oryzias latipes</name>
    <name type="common">Japanese rice fish</name>
    <name type="synonym">Japanese killifish</name>
    <dbReference type="NCBI Taxonomy" id="8090"/>
    <lineage>
        <taxon>Eukaryota</taxon>
        <taxon>Metazoa</taxon>
        <taxon>Chordata</taxon>
        <taxon>Craniata</taxon>
        <taxon>Vertebrata</taxon>
        <taxon>Euteleostomi</taxon>
        <taxon>Actinopterygii</taxon>
        <taxon>Neopterygii</taxon>
        <taxon>Teleostei</taxon>
        <taxon>Neoteleostei</taxon>
        <taxon>Acanthomorphata</taxon>
        <taxon>Ovalentaria</taxon>
        <taxon>Atherinomorphae</taxon>
        <taxon>Beloniformes</taxon>
        <taxon>Adrianichthyidae</taxon>
        <taxon>Oryziinae</taxon>
        <taxon>Oryzias</taxon>
    </lineage>
</organism>
<reference evidence="3 4" key="1">
    <citation type="journal article" date="2007" name="Nature">
        <title>The medaka draft genome and insights into vertebrate genome evolution.</title>
        <authorList>
            <person name="Kasahara M."/>
            <person name="Naruse K."/>
            <person name="Sasaki S."/>
            <person name="Nakatani Y."/>
            <person name="Qu W."/>
            <person name="Ahsan B."/>
            <person name="Yamada T."/>
            <person name="Nagayasu Y."/>
            <person name="Doi K."/>
            <person name="Kasai Y."/>
            <person name="Jindo T."/>
            <person name="Kobayashi D."/>
            <person name="Shimada A."/>
            <person name="Toyoda A."/>
            <person name="Kuroki Y."/>
            <person name="Fujiyama A."/>
            <person name="Sasaki T."/>
            <person name="Shimizu A."/>
            <person name="Asakawa S."/>
            <person name="Shimizu N."/>
            <person name="Hashimoto S."/>
            <person name="Yang J."/>
            <person name="Lee Y."/>
            <person name="Matsushima K."/>
            <person name="Sugano S."/>
            <person name="Sakaizumi M."/>
            <person name="Narita T."/>
            <person name="Ohishi K."/>
            <person name="Haga S."/>
            <person name="Ohta F."/>
            <person name="Nomoto H."/>
            <person name="Nogata K."/>
            <person name="Morishita T."/>
            <person name="Endo T."/>
            <person name="Shin-I T."/>
            <person name="Takeda H."/>
            <person name="Morishita S."/>
            <person name="Kohara Y."/>
        </authorList>
    </citation>
    <scope>NUCLEOTIDE SEQUENCE [LARGE SCALE GENOMIC DNA]</scope>
    <source>
        <strain evidence="3 4">Hd-rR</strain>
    </source>
</reference>
<dbReference type="RefSeq" id="XP_004076342.1">
    <property type="nucleotide sequence ID" value="XM_004076294.3"/>
</dbReference>
<dbReference type="Gene3D" id="1.20.58.80">
    <property type="entry name" value="Phosphotransferase system, lactose/cellobiose-type IIA subunit"/>
    <property type="match status" value="1"/>
</dbReference>
<dbReference type="InterPro" id="IPR045036">
    <property type="entry name" value="Spartin-like"/>
</dbReference>
<dbReference type="AlphaFoldDB" id="H2LFV9"/>
<evidence type="ECO:0000313" key="4">
    <source>
        <dbReference type="Proteomes" id="UP000001038"/>
    </source>
</evidence>
<feature type="domain" description="MIT" evidence="2">
    <location>
        <begin position="10"/>
        <end position="88"/>
    </location>
</feature>
<reference evidence="3" key="2">
    <citation type="submission" date="2025-08" db="UniProtKB">
        <authorList>
            <consortium name="Ensembl"/>
        </authorList>
    </citation>
    <scope>IDENTIFICATION</scope>
    <source>
        <strain evidence="3">Hd-rR</strain>
    </source>
</reference>
<evidence type="ECO:0000313" key="3">
    <source>
        <dbReference type="Ensembl" id="ENSORLP00000004850.2"/>
    </source>
</evidence>
<sequence length="636" mass="68673">MAEPAELLMIKGQYELALHALNCGLAAENSNQRPEALDYFRKGHLHLVQGLDVPTGGGSHQGAAWDTARLLQHKMRDTLRTVNDHLSALENSQTTSEDQRASPMNAYPDLAITSWPSQSSVHHLYPSIPAATQSTAPAPFTAPLCPAIEQTGTLPTAAVRTESMDDPPDQPPAYTPKPTDGHCSLTYGPAGPTRPVNQNGKGAQAAGDEHELLRISSGVQLFFVEPNGEVSALMCPGYLRIITFESQHKDLASGKHSSFLHVCDQMYPLTTDTPVLLANSGIYMFPDTMTDALGSYVGIVLSSELPAADHEIFQDLLSQLADLKVQDQEETGVDIMNLSTKVPVGPLSKQTELTVSAEEEEKLQLPGWSEKMAQGILSGATRLSQSLAKGAEATGSFIHKGAAKIRDRITPEETPSDVSPQVAKRLQTAKQATGGAVRVSQFLVNGLSHIAGHVVDKVSPHMKKHGSKLVPESLKKSQDGHASNWDGTKYVAARGVQGFSTVWSSLESGAKEVCKSVATETVTTVKYKYGHNVGQATDTALQSVANIGLTAYNIDNLSLKAFIQNMSEKSANKVLHVKDAQSCETEKEEMLKAELRGQKEKERGQQQAEGKDMEKPESHTGADPKHLQSKEKEEKK</sequence>
<protein>
    <recommendedName>
        <fullName evidence="2">MIT domain-containing protein</fullName>
    </recommendedName>
</protein>
<dbReference type="STRING" id="8090.ENSORLP00000004850"/>
<evidence type="ECO:0000256" key="1">
    <source>
        <dbReference type="SAM" id="MobiDB-lite"/>
    </source>
</evidence>
<dbReference type="GO" id="GO:0005886">
    <property type="term" value="C:plasma membrane"/>
    <property type="evidence" value="ECO:0000318"/>
    <property type="project" value="GO_Central"/>
</dbReference>
<dbReference type="GeneID" id="101169630"/>